<dbReference type="AlphaFoldDB" id="A0A6J4TPP0"/>
<sequence length="50" mass="6139">MLFDKKSPFYPILKNHEILKILQTQEAMNFLHYLIHNIRIWKRKKTCPAK</sequence>
<proteinExistence type="predicted"/>
<protein>
    <submittedName>
        <fullName evidence="1">Uncharacterized protein</fullName>
    </submittedName>
</protein>
<gene>
    <name evidence="1" type="ORF">AVDCRST_MAG96-3407</name>
</gene>
<evidence type="ECO:0000313" key="1">
    <source>
        <dbReference type="EMBL" id="CAA9528732.1"/>
    </source>
</evidence>
<dbReference type="EMBL" id="CADCVN010001333">
    <property type="protein sequence ID" value="CAA9528732.1"/>
    <property type="molecule type" value="Genomic_DNA"/>
</dbReference>
<feature type="non-terminal residue" evidence="1">
    <location>
        <position position="50"/>
    </location>
</feature>
<accession>A0A6J4TPP0</accession>
<name>A0A6J4TPP0_9BACT</name>
<reference evidence="1" key="1">
    <citation type="submission" date="2020-02" db="EMBL/GenBank/DDBJ databases">
        <authorList>
            <person name="Meier V. D."/>
        </authorList>
    </citation>
    <scope>NUCLEOTIDE SEQUENCE</scope>
    <source>
        <strain evidence="1">AVDCRST_MAG96</strain>
    </source>
</reference>
<organism evidence="1">
    <name type="scientific">uncultured Segetibacter sp</name>
    <dbReference type="NCBI Taxonomy" id="481133"/>
    <lineage>
        <taxon>Bacteria</taxon>
        <taxon>Pseudomonadati</taxon>
        <taxon>Bacteroidota</taxon>
        <taxon>Chitinophagia</taxon>
        <taxon>Chitinophagales</taxon>
        <taxon>Chitinophagaceae</taxon>
        <taxon>Segetibacter</taxon>
        <taxon>environmental samples</taxon>
    </lineage>
</organism>